<evidence type="ECO:0000313" key="10">
    <source>
        <dbReference type="EMBL" id="OEJ85572.1"/>
    </source>
</evidence>
<gene>
    <name evidence="10" type="ORF">AWRI3579_g1981</name>
</gene>
<sequence>MRRQNHNLKMSNNVEPGTEPSEIDVLINPFIEKLKTRKIQGSYEISMQTLQLLKRFIGAVRFSSHEELFTKLSNLGYKLEKAQPREFGSGNMIRRLLYVLKEELLTANIQHGFSNNPGAIGQTGTLMQHQNNSAMYDSNKEHKNEPMISSMFSLLQTPHPSELTSFKNGTLRASTPITTAANANHTAFAIGTSATVPLDEELSANAAAQLPAAFVASTTSGAAEDPAASGHHADARSKKPSKFFDIRATLINAIKDLMDEIKNIDEGIFSIAIDLIHDREILLTPTPDSKTVLKFLLKAKEEGYGKVRNFTVLVTEGFPNNVQNAQDFAWKLSSHGIDTVIIPDSMVFSVMSRVGKVILGCKQVFSNGACIVSNTGVTSCCECAKEFKTPVFAVAGLYKLSPLSPFNITDYIEVGGSNTGKLLPSGNSNSTDKTDYTRLTMINPMDDYVQPENIDIVITNIGGFAPSFMYRVVLDNYKVEDVNFKPSV</sequence>
<dbReference type="FunCoup" id="A0A1E5RF82">
    <property type="interactions" value="1078"/>
</dbReference>
<proteinExistence type="inferred from homology"/>
<dbReference type="GO" id="GO:0005829">
    <property type="term" value="C:cytosol"/>
    <property type="evidence" value="ECO:0007669"/>
    <property type="project" value="UniProtKB-SubCell"/>
</dbReference>
<evidence type="ECO:0000256" key="7">
    <source>
        <dbReference type="ARBA" id="ARBA00044228"/>
    </source>
</evidence>
<keyword evidence="4 10" id="KW-0396">Initiation factor</keyword>
<name>A0A1E5RF82_9ASCO</name>
<dbReference type="OrthoDB" id="269919at2759"/>
<dbReference type="Proteomes" id="UP000095728">
    <property type="component" value="Unassembled WGS sequence"/>
</dbReference>
<dbReference type="SUPFAM" id="SSF100950">
    <property type="entry name" value="NagB/RpiA/CoA transferase-like"/>
    <property type="match status" value="1"/>
</dbReference>
<keyword evidence="3" id="KW-0963">Cytoplasm</keyword>
<evidence type="ECO:0000256" key="6">
    <source>
        <dbReference type="ARBA" id="ARBA00044122"/>
    </source>
</evidence>
<protein>
    <recommendedName>
        <fullName evidence="6">Translation initiation factor eIF2B subunit beta</fullName>
    </recommendedName>
    <alternativeName>
        <fullName evidence="7">eIF2B GDP-GTP exchange factor subunit beta</fullName>
    </alternativeName>
</protein>
<accession>A0A1E5RF82</accession>
<comment type="similarity">
    <text evidence="2 9">Belongs to the eIF-2B alpha/beta/delta subunits family.</text>
</comment>
<evidence type="ECO:0000256" key="8">
    <source>
        <dbReference type="ARBA" id="ARBA00046432"/>
    </source>
</evidence>
<evidence type="ECO:0000256" key="5">
    <source>
        <dbReference type="ARBA" id="ARBA00022917"/>
    </source>
</evidence>
<evidence type="ECO:0000313" key="11">
    <source>
        <dbReference type="Proteomes" id="UP000095728"/>
    </source>
</evidence>
<dbReference type="GO" id="GO:0005851">
    <property type="term" value="C:eukaryotic translation initiation factor 2B complex"/>
    <property type="evidence" value="ECO:0007669"/>
    <property type="project" value="TreeGrafter"/>
</dbReference>
<evidence type="ECO:0000256" key="9">
    <source>
        <dbReference type="RuleBase" id="RU003814"/>
    </source>
</evidence>
<evidence type="ECO:0000256" key="1">
    <source>
        <dbReference type="ARBA" id="ARBA00004514"/>
    </source>
</evidence>
<dbReference type="InterPro" id="IPR000649">
    <property type="entry name" value="IF-2B-related"/>
</dbReference>
<evidence type="ECO:0000256" key="2">
    <source>
        <dbReference type="ARBA" id="ARBA00007251"/>
    </source>
</evidence>
<dbReference type="AlphaFoldDB" id="A0A1E5RF82"/>
<dbReference type="InterPro" id="IPR051855">
    <property type="entry name" value="eIF2B_beta_subunit"/>
</dbReference>
<dbReference type="InterPro" id="IPR042529">
    <property type="entry name" value="IF_2B-like_C"/>
</dbReference>
<comment type="subcellular location">
    <subcellularLocation>
        <location evidence="1">Cytoplasm</location>
        <location evidence="1">Cytosol</location>
    </subcellularLocation>
</comment>
<keyword evidence="5" id="KW-0648">Protein biosynthesis</keyword>
<dbReference type="PANTHER" id="PTHR45859">
    <property type="entry name" value="TRANSLATION INITIATION FACTOR EIF-2B SUBUNIT BETA"/>
    <property type="match status" value="1"/>
</dbReference>
<dbReference type="GO" id="GO:0003743">
    <property type="term" value="F:translation initiation factor activity"/>
    <property type="evidence" value="ECO:0007669"/>
    <property type="project" value="UniProtKB-KW"/>
</dbReference>
<evidence type="ECO:0000256" key="3">
    <source>
        <dbReference type="ARBA" id="ARBA00022490"/>
    </source>
</evidence>
<dbReference type="GO" id="GO:0005085">
    <property type="term" value="F:guanyl-nucleotide exchange factor activity"/>
    <property type="evidence" value="ECO:0007669"/>
    <property type="project" value="TreeGrafter"/>
</dbReference>
<dbReference type="EMBL" id="LPNM01000007">
    <property type="protein sequence ID" value="OEJ85572.1"/>
    <property type="molecule type" value="Genomic_DNA"/>
</dbReference>
<keyword evidence="11" id="KW-1185">Reference proteome</keyword>
<dbReference type="PANTHER" id="PTHR45859:SF1">
    <property type="entry name" value="TRANSLATION INITIATION FACTOR EIF-2B SUBUNIT BETA"/>
    <property type="match status" value="1"/>
</dbReference>
<reference evidence="11" key="1">
    <citation type="journal article" date="2016" name="Genome Announc.">
        <title>Genome sequences of three species of Hanseniaspora isolated from spontaneous wine fermentations.</title>
        <authorList>
            <person name="Sternes P.R."/>
            <person name="Lee D."/>
            <person name="Kutyna D.R."/>
            <person name="Borneman A.R."/>
        </authorList>
    </citation>
    <scope>NUCLEOTIDE SEQUENCE [LARGE SCALE GENOMIC DNA]</scope>
    <source>
        <strain evidence="11">AWRI3579</strain>
    </source>
</reference>
<evidence type="ECO:0000256" key="4">
    <source>
        <dbReference type="ARBA" id="ARBA00022540"/>
    </source>
</evidence>
<dbReference type="Gene3D" id="3.40.50.10470">
    <property type="entry name" value="Translation initiation factor eif-2b, domain 2"/>
    <property type="match status" value="1"/>
</dbReference>
<comment type="caution">
    <text evidence="10">The sequence shown here is derived from an EMBL/GenBank/DDBJ whole genome shotgun (WGS) entry which is preliminary data.</text>
</comment>
<dbReference type="Pfam" id="PF01008">
    <property type="entry name" value="IF-2B"/>
    <property type="match status" value="1"/>
</dbReference>
<dbReference type="STRING" id="56408.A0A1E5RF82"/>
<dbReference type="InterPro" id="IPR037171">
    <property type="entry name" value="NagB/RpiA_transferase-like"/>
</dbReference>
<organism evidence="10 11">
    <name type="scientific">Hanseniaspora osmophila</name>
    <dbReference type="NCBI Taxonomy" id="56408"/>
    <lineage>
        <taxon>Eukaryota</taxon>
        <taxon>Fungi</taxon>
        <taxon>Dikarya</taxon>
        <taxon>Ascomycota</taxon>
        <taxon>Saccharomycotina</taxon>
        <taxon>Saccharomycetes</taxon>
        <taxon>Saccharomycodales</taxon>
        <taxon>Saccharomycodaceae</taxon>
        <taxon>Hanseniaspora</taxon>
    </lineage>
</organism>
<dbReference type="InParanoid" id="A0A1E5RF82"/>
<comment type="subunit">
    <text evidence="8">Component of the translation initiation factor 2B (eIF2B) complex which is a heterodecamer of two sets of five different subunits: alpha, beta, gamma, delta and epsilon. Subunits alpha, beta and delta comprise a regulatory subcomplex and subunits epsilon and gamma comprise a catalytic subcomplex. Within the complex, the hexameric regulatory complex resides at the center, with the two heterodimeric catalytic subcomplexes bound on opposite sides.</text>
</comment>